<dbReference type="Gene3D" id="3.40.710.10">
    <property type="entry name" value="DD-peptidase/beta-lactamase superfamily"/>
    <property type="match status" value="1"/>
</dbReference>
<evidence type="ECO:0000259" key="3">
    <source>
        <dbReference type="PROSITE" id="PS51464"/>
    </source>
</evidence>
<dbReference type="SUPFAM" id="SSF53697">
    <property type="entry name" value="SIS domain"/>
    <property type="match status" value="1"/>
</dbReference>
<dbReference type="PANTHER" id="PTHR43283">
    <property type="entry name" value="BETA-LACTAMASE-RELATED"/>
    <property type="match status" value="1"/>
</dbReference>
<name>A0AAT9LE60_9FIRM</name>
<dbReference type="InterPro" id="IPR012338">
    <property type="entry name" value="Beta-lactam/transpept-like"/>
</dbReference>
<feature type="active site" evidence="2">
    <location>
        <position position="119"/>
    </location>
</feature>
<feature type="active site" description="Proton donor" evidence="2">
    <location>
        <position position="89"/>
    </location>
</feature>
<dbReference type="InterPro" id="IPR050789">
    <property type="entry name" value="Diverse_Enzym_Activities"/>
</dbReference>
<dbReference type="HAMAP" id="MF_00068">
    <property type="entry name" value="MurQ"/>
    <property type="match status" value="1"/>
</dbReference>
<dbReference type="NCBIfam" id="NF003915">
    <property type="entry name" value="PRK05441.1"/>
    <property type="match status" value="1"/>
</dbReference>
<comment type="similarity">
    <text evidence="2">Belongs to the GCKR-like family. MurNAc-6-P etherase subfamily.</text>
</comment>
<dbReference type="Pfam" id="PF22645">
    <property type="entry name" value="GKRP_SIS_N"/>
    <property type="match status" value="1"/>
</dbReference>
<dbReference type="GO" id="GO:0046348">
    <property type="term" value="P:amino sugar catabolic process"/>
    <property type="evidence" value="ECO:0007669"/>
    <property type="project" value="InterPro"/>
</dbReference>
<dbReference type="Gene3D" id="1.10.8.1080">
    <property type="match status" value="1"/>
</dbReference>
<comment type="miscellaneous">
    <text evidence="2">A lyase-type mechanism (elimination/hydration) is suggested for the cleavage of the lactyl ether bond of MurNAc 6-phosphate, with the formation of an alpha,beta-unsaturated aldehyde intermediate with (E)-stereochemistry, followed by the syn addition of water to give product.</text>
</comment>
<dbReference type="InterPro" id="IPR046348">
    <property type="entry name" value="SIS_dom_sf"/>
</dbReference>
<accession>A0AAT9LE60</accession>
<dbReference type="GO" id="GO:0016787">
    <property type="term" value="F:hydrolase activity"/>
    <property type="evidence" value="ECO:0007669"/>
    <property type="project" value="UniProtKB-KW"/>
</dbReference>
<gene>
    <name evidence="2" type="primary">murQ</name>
    <name evidence="4" type="ORF">IMF26_02625</name>
</gene>
<dbReference type="InterPro" id="IPR001347">
    <property type="entry name" value="SIS_dom"/>
</dbReference>
<reference evidence="4" key="1">
    <citation type="submission" date="2020-10" db="EMBL/GenBank/DDBJ databases">
        <authorList>
            <person name="Kadnikov V."/>
            <person name="Beletsky A.V."/>
            <person name="Mardanov A.V."/>
            <person name="Karnachuk O.V."/>
            <person name="Ravin N.V."/>
        </authorList>
    </citation>
    <scope>NUCLEOTIDE SEQUENCE</scope>
    <source>
        <strain evidence="4">Bu02</strain>
    </source>
</reference>
<organism evidence="4">
    <name type="scientific">Candidatus Fermentithermobacillus carboniphilus</name>
    <dbReference type="NCBI Taxonomy" id="3085328"/>
    <lineage>
        <taxon>Bacteria</taxon>
        <taxon>Bacillati</taxon>
        <taxon>Bacillota</taxon>
        <taxon>Candidatus Fermentithermobacillia</taxon>
        <taxon>Candidatus Fermentithermobacillales</taxon>
        <taxon>Candidatus Fermentithermobacillaceae</taxon>
        <taxon>Candidatus Fermentithermobacillus</taxon>
    </lineage>
</organism>
<comment type="pathway">
    <text evidence="2">Amino-sugar metabolism; N-acetylmuramate degradation.</text>
</comment>
<dbReference type="AlphaFoldDB" id="A0AAT9LE60"/>
<dbReference type="SUPFAM" id="SSF56601">
    <property type="entry name" value="beta-lactamase/transpeptidase-like"/>
    <property type="match status" value="1"/>
</dbReference>
<feature type="domain" description="SIS" evidence="3">
    <location>
        <begin position="61"/>
        <end position="223"/>
    </location>
</feature>
<dbReference type="CDD" id="cd05007">
    <property type="entry name" value="SIS_Etherase"/>
    <property type="match status" value="1"/>
</dbReference>
<evidence type="ECO:0000256" key="2">
    <source>
        <dbReference type="HAMAP-Rule" id="MF_00068"/>
    </source>
</evidence>
<dbReference type="KEGG" id="fcz:IMF26_02625"/>
<dbReference type="GO" id="GO:0016835">
    <property type="term" value="F:carbon-oxygen lyase activity"/>
    <property type="evidence" value="ECO:0007669"/>
    <property type="project" value="UniProtKB-UniRule"/>
</dbReference>
<evidence type="ECO:0000313" key="4">
    <source>
        <dbReference type="EMBL" id="QUL98984.1"/>
    </source>
</evidence>
<keyword evidence="2" id="KW-0119">Carbohydrate metabolism</keyword>
<protein>
    <recommendedName>
        <fullName evidence="2">N-acetylmuramic acid 6-phosphate etherase</fullName>
        <shortName evidence="2">MurNAc-6-P etherase</shortName>
        <ecNumber evidence="2">4.2.1.126</ecNumber>
    </recommendedName>
    <alternativeName>
        <fullName evidence="2">N-acetylmuramic acid 6-phosphate hydrolase</fullName>
    </alternativeName>
    <alternativeName>
        <fullName evidence="2">N-acetylmuramic acid 6-phosphate lyase</fullName>
    </alternativeName>
</protein>
<comment type="catalytic activity">
    <reaction evidence="2">
        <text>N-acetyl-D-muramate 6-phosphate + H2O = N-acetyl-D-glucosamine 6-phosphate + (R)-lactate</text>
        <dbReference type="Rhea" id="RHEA:26410"/>
        <dbReference type="ChEBI" id="CHEBI:15377"/>
        <dbReference type="ChEBI" id="CHEBI:16004"/>
        <dbReference type="ChEBI" id="CHEBI:57513"/>
        <dbReference type="ChEBI" id="CHEBI:58722"/>
        <dbReference type="EC" id="4.2.1.126"/>
    </reaction>
</comment>
<dbReference type="Gene3D" id="3.40.50.10490">
    <property type="entry name" value="Glucose-6-phosphate isomerase like protein, domain 1"/>
    <property type="match status" value="1"/>
</dbReference>
<dbReference type="PROSITE" id="PS51464">
    <property type="entry name" value="SIS"/>
    <property type="match status" value="1"/>
</dbReference>
<dbReference type="InterPro" id="IPR005488">
    <property type="entry name" value="Etherase_MurQ"/>
</dbReference>
<proteinExistence type="inferred from homology"/>
<dbReference type="PANTHER" id="PTHR43283:SF11">
    <property type="entry name" value="BETA-LACTAMASE-RELATED DOMAIN-CONTAINING PROTEIN"/>
    <property type="match status" value="1"/>
</dbReference>
<comment type="subunit">
    <text evidence="2">Homodimer.</text>
</comment>
<keyword evidence="2 4" id="KW-0456">Lyase</keyword>
<dbReference type="InterPro" id="IPR001466">
    <property type="entry name" value="Beta-lactam-related"/>
</dbReference>
<comment type="function">
    <text evidence="2">Specifically catalyzes the cleavage of the D-lactyl ether substituent of MurNAc 6-phosphate, producing GlcNAc 6-phosphate and D-lactate.</text>
</comment>
<dbReference type="GO" id="GO:0097367">
    <property type="term" value="F:carbohydrate derivative binding"/>
    <property type="evidence" value="ECO:0007669"/>
    <property type="project" value="InterPro"/>
</dbReference>
<dbReference type="NCBIfam" id="NF009222">
    <property type="entry name" value="PRK12570.1"/>
    <property type="match status" value="1"/>
</dbReference>
<dbReference type="Pfam" id="PF00144">
    <property type="entry name" value="Beta-lactamase"/>
    <property type="match status" value="1"/>
</dbReference>
<evidence type="ECO:0000256" key="1">
    <source>
        <dbReference type="ARBA" id="ARBA00022801"/>
    </source>
</evidence>
<sequence>MKETMNKHFDMPKTERKNPLTEDIDTWPLQKILEVMNSEDHKVAPAVAREIPNILKAVKHVVDALSKGGRLFYVGSGTSGRIAVLDASEIQPTFGLSDRVIAIISGGREAVFQAVEGAEDDEEKGKEMLLSYSPDPKDVVVGIASSGRTPFVAGALRAAKSMGIPVVAVVGDPTGQVAQVADVVIAPDVGPEVIAGSTRLKNGTAQKLVLNMISTASMIALGRTYSNLMAGTYPGNKKLSDRSRRILIEATGKNPEDVDRALAESGGDLPLALLMLVSGCSLEKARSALEESKGSIRKAVEVVTGRKEGKPPRPDGAERFSVAPELALGSPEEAGFDPVRLERAFDLVKEAVGDGEGDIPAAVAAVVRNGVVVAPRAYGLAVRTPQRIAATPNTIFDMASLTKVMATTPSILILCERGKLRLDDSVSLFIPEFANGGKESITIRHLLTHTSGLPAHIKFWEMGLRGTDIIKFIAGMELDKESRPGQKVVYSDLGFILLGEVIYRITGLGLKEFAEKEIFKPLGMTHTCFLPPESWKHKIAATEFREDLGKVMWGEVHDENAYALGGIAGHAGLFSTVLDVARYALMWLGGGEYRGVRILSEAAVQTATSEHANSGERRGLGWLLKSSTFSSAGDFLSDRAFGHTGFTGTSLWCDPERNLAIILLTNRVHAGRDSNAVIRLRPRFANAVVSAVRS</sequence>
<dbReference type="EMBL" id="CP062796">
    <property type="protein sequence ID" value="QUL98984.1"/>
    <property type="molecule type" value="Genomic_DNA"/>
</dbReference>
<reference evidence="4" key="2">
    <citation type="journal article" date="2023" name="Biology">
        <title>Prokaryotic Life Associated with Coal-Fire Gas Vents Revealed by Metagenomics.</title>
        <authorList>
            <person name="Kadnikov V.V."/>
            <person name="Mardanov A.V."/>
            <person name="Beletsky A.V."/>
            <person name="Karnachuk O.V."/>
            <person name="Ravin N.V."/>
        </authorList>
    </citation>
    <scope>NUCLEOTIDE SEQUENCE</scope>
    <source>
        <strain evidence="4">Bu02</strain>
    </source>
</reference>
<dbReference type="EC" id="4.2.1.126" evidence="2"/>
<keyword evidence="1" id="KW-0378">Hydrolase</keyword>